<keyword evidence="4" id="KW-1185">Reference proteome</keyword>
<dbReference type="InterPro" id="IPR010916">
    <property type="entry name" value="TonB_box_CS"/>
</dbReference>
<dbReference type="Pfam" id="PF14534">
    <property type="entry name" value="DUF4440"/>
    <property type="match status" value="1"/>
</dbReference>
<evidence type="ECO:0000313" key="4">
    <source>
        <dbReference type="Proteomes" id="UP001317822"/>
    </source>
</evidence>
<reference evidence="3 4" key="1">
    <citation type="journal article" date="2023" name="Int. J. Syst. Evol. Microbiol.">
        <title>Physiological and genomic analyses of cobalamin (vitamin B12)-auxotrophy of Lysobacter auxotrophicus sp. nov., a methionine-auxotrophic chitinolytic bacterium isolated from chitin-treated soil.</title>
        <authorList>
            <person name="Saito A."/>
            <person name="Dohra H."/>
            <person name="Hamada M."/>
            <person name="Moriuchi R."/>
            <person name="Kotsuchibashi Y."/>
            <person name="Mori K."/>
        </authorList>
    </citation>
    <scope>NUCLEOTIDE SEQUENCE [LARGE SCALE GENOMIC DNA]</scope>
    <source>
        <strain evidence="3 4">5-21a</strain>
    </source>
</reference>
<dbReference type="Proteomes" id="UP001317822">
    <property type="component" value="Chromosome"/>
</dbReference>
<accession>A0ABM8DCK8</accession>
<evidence type="ECO:0000259" key="2">
    <source>
        <dbReference type="Pfam" id="PF14534"/>
    </source>
</evidence>
<evidence type="ECO:0000256" key="1">
    <source>
        <dbReference type="SAM" id="SignalP"/>
    </source>
</evidence>
<gene>
    <name evidence="3" type="ORF">LA521A_15200</name>
</gene>
<dbReference type="RefSeq" id="WP_281781707.1">
    <property type="nucleotide sequence ID" value="NZ_AP027041.1"/>
</dbReference>
<sequence length="144" mass="16146">MIRTLLLTLALLVSVSAFASETDAELLALDATWNELRMKPDVAGLDRILADDWMLTHSDGRVQYKADYLDELRTSTRRNSGIGNEDVRVRRYGDTMVVTGTSVQSGVSNGVPWNGRFRFTRVWVQRDGAWKMIASHSSRVADAK</sequence>
<dbReference type="EMBL" id="AP027041">
    <property type="protein sequence ID" value="BDU16319.1"/>
    <property type="molecule type" value="Genomic_DNA"/>
</dbReference>
<organism evidence="3 4">
    <name type="scientific">Lysobacter auxotrophicus</name>
    <dbReference type="NCBI Taxonomy" id="2992573"/>
    <lineage>
        <taxon>Bacteria</taxon>
        <taxon>Pseudomonadati</taxon>
        <taxon>Pseudomonadota</taxon>
        <taxon>Gammaproteobacteria</taxon>
        <taxon>Lysobacterales</taxon>
        <taxon>Lysobacteraceae</taxon>
        <taxon>Lysobacter</taxon>
    </lineage>
</organism>
<feature type="chain" id="PRO_5045357537" evidence="1">
    <location>
        <begin position="20"/>
        <end position="144"/>
    </location>
</feature>
<feature type="signal peptide" evidence="1">
    <location>
        <begin position="1"/>
        <end position="19"/>
    </location>
</feature>
<dbReference type="InterPro" id="IPR032710">
    <property type="entry name" value="NTF2-like_dom_sf"/>
</dbReference>
<dbReference type="Gene3D" id="3.10.450.50">
    <property type="match status" value="1"/>
</dbReference>
<dbReference type="SUPFAM" id="SSF54427">
    <property type="entry name" value="NTF2-like"/>
    <property type="match status" value="1"/>
</dbReference>
<feature type="domain" description="DUF4440" evidence="2">
    <location>
        <begin position="26"/>
        <end position="132"/>
    </location>
</feature>
<protein>
    <submittedName>
        <fullName evidence="3">DUF4440 domain-containing protein</fullName>
    </submittedName>
</protein>
<proteinExistence type="predicted"/>
<dbReference type="InterPro" id="IPR027843">
    <property type="entry name" value="DUF4440"/>
</dbReference>
<keyword evidence="1" id="KW-0732">Signal</keyword>
<evidence type="ECO:0000313" key="3">
    <source>
        <dbReference type="EMBL" id="BDU16319.1"/>
    </source>
</evidence>
<dbReference type="PROSITE" id="PS00430">
    <property type="entry name" value="TONB_DEPENDENT_REC_1"/>
    <property type="match status" value="1"/>
</dbReference>
<name>A0ABM8DCK8_9GAMM</name>